<organism evidence="8 9">
    <name type="scientific">Blattamonas nauphoetae</name>
    <dbReference type="NCBI Taxonomy" id="2049346"/>
    <lineage>
        <taxon>Eukaryota</taxon>
        <taxon>Metamonada</taxon>
        <taxon>Preaxostyla</taxon>
        <taxon>Oxymonadida</taxon>
        <taxon>Blattamonas</taxon>
    </lineage>
</organism>
<comment type="caution">
    <text evidence="8">The sequence shown here is derived from an EMBL/GenBank/DDBJ whole genome shotgun (WGS) entry which is preliminary data.</text>
</comment>
<evidence type="ECO:0000256" key="6">
    <source>
        <dbReference type="PIRNR" id="PIRNR015840"/>
    </source>
</evidence>
<evidence type="ECO:0000313" key="9">
    <source>
        <dbReference type="Proteomes" id="UP001281761"/>
    </source>
</evidence>
<proteinExistence type="inferred from homology"/>
<evidence type="ECO:0000313" key="8">
    <source>
        <dbReference type="EMBL" id="KAK2952536.1"/>
    </source>
</evidence>
<dbReference type="InterPro" id="IPR005045">
    <property type="entry name" value="CDC50/LEM3_fam"/>
</dbReference>
<keyword evidence="5 6" id="KW-0472">Membrane</keyword>
<sequence length="304" mass="34781">MTSEFQELIDDGKPMRKRDMFTQQQMPGLNVRLSPLKLIAFLLIVFLIFCGIGVPIILVSNSLYENVIPYHKEAVGPVSKTFRISTAIPGPIYVMYQLENFYQNHRRFVNSRSFDQLRGREISAYDLEECDPRPVEQRPAVQNPCGIAASMRFTDTYLLNRINDDSTIEPVTLDRTNLVWKSDKTLYKTDPNARFDVSDEDFIVWMKTAALPNFRKLYARLPNGLPAGNYSVEIDHNYIFTKGSKSVVFSQHSWFGGKNMMMGILFAAVGCLCFVLAIAIALKACICPRRFTLQSYQELMKKLK</sequence>
<feature type="transmembrane region" description="Helical" evidence="7">
    <location>
        <begin position="38"/>
        <end position="59"/>
    </location>
</feature>
<evidence type="ECO:0000256" key="7">
    <source>
        <dbReference type="SAM" id="Phobius"/>
    </source>
</evidence>
<name>A0ABQ9XJC9_9EUKA</name>
<gene>
    <name evidence="8" type="ORF">BLNAU_12502</name>
</gene>
<keyword evidence="3 7" id="KW-0812">Transmembrane</keyword>
<keyword evidence="9" id="KW-1185">Reference proteome</keyword>
<evidence type="ECO:0000256" key="5">
    <source>
        <dbReference type="ARBA" id="ARBA00023136"/>
    </source>
</evidence>
<dbReference type="Proteomes" id="UP001281761">
    <property type="component" value="Unassembled WGS sequence"/>
</dbReference>
<dbReference type="PANTHER" id="PTHR10926">
    <property type="entry name" value="CELL CYCLE CONTROL PROTEIN 50"/>
    <property type="match status" value="1"/>
</dbReference>
<comment type="subcellular location">
    <subcellularLocation>
        <location evidence="1">Membrane</location>
        <topology evidence="1">Multi-pass membrane protein</topology>
    </subcellularLocation>
</comment>
<dbReference type="PANTHER" id="PTHR10926:SF0">
    <property type="entry name" value="CDC50, ISOFORM A"/>
    <property type="match status" value="1"/>
</dbReference>
<protein>
    <submittedName>
        <fullName evidence="8">ALA-interacting subunit 3</fullName>
    </submittedName>
</protein>
<reference evidence="8 9" key="1">
    <citation type="journal article" date="2022" name="bioRxiv">
        <title>Genomics of Preaxostyla Flagellates Illuminates Evolutionary Transitions and the Path Towards Mitochondrial Loss.</title>
        <authorList>
            <person name="Novak L.V.F."/>
            <person name="Treitli S.C."/>
            <person name="Pyrih J."/>
            <person name="Halakuc P."/>
            <person name="Pipaliya S.V."/>
            <person name="Vacek V."/>
            <person name="Brzon O."/>
            <person name="Soukal P."/>
            <person name="Eme L."/>
            <person name="Dacks J.B."/>
            <person name="Karnkowska A."/>
            <person name="Elias M."/>
            <person name="Hampl V."/>
        </authorList>
    </citation>
    <scope>NUCLEOTIDE SEQUENCE [LARGE SCALE GENOMIC DNA]</scope>
    <source>
        <strain evidence="8">NAU3</strain>
        <tissue evidence="8">Gut</tissue>
    </source>
</reference>
<dbReference type="EMBL" id="JARBJD010000102">
    <property type="protein sequence ID" value="KAK2952536.1"/>
    <property type="molecule type" value="Genomic_DNA"/>
</dbReference>
<dbReference type="PIRSF" id="PIRSF015840">
    <property type="entry name" value="DUF284_TM_euk"/>
    <property type="match status" value="1"/>
</dbReference>
<evidence type="ECO:0000256" key="1">
    <source>
        <dbReference type="ARBA" id="ARBA00004141"/>
    </source>
</evidence>
<keyword evidence="4 7" id="KW-1133">Transmembrane helix</keyword>
<dbReference type="Pfam" id="PF03381">
    <property type="entry name" value="CDC50"/>
    <property type="match status" value="1"/>
</dbReference>
<evidence type="ECO:0000256" key="2">
    <source>
        <dbReference type="ARBA" id="ARBA00009457"/>
    </source>
</evidence>
<comment type="similarity">
    <text evidence="2 6">Belongs to the CDC50/LEM3 family.</text>
</comment>
<evidence type="ECO:0000256" key="4">
    <source>
        <dbReference type="ARBA" id="ARBA00022989"/>
    </source>
</evidence>
<accession>A0ABQ9XJC9</accession>
<feature type="transmembrane region" description="Helical" evidence="7">
    <location>
        <begin position="260"/>
        <end position="282"/>
    </location>
</feature>
<evidence type="ECO:0000256" key="3">
    <source>
        <dbReference type="ARBA" id="ARBA00022692"/>
    </source>
</evidence>